<dbReference type="PANTHER" id="PTHR20863:SF76">
    <property type="entry name" value="CARRIER DOMAIN-CONTAINING PROTEIN"/>
    <property type="match status" value="1"/>
</dbReference>
<evidence type="ECO:0000256" key="4">
    <source>
        <dbReference type="ARBA" id="ARBA00022832"/>
    </source>
</evidence>
<comment type="caution">
    <text evidence="9">The sequence shown here is derived from an EMBL/GenBank/DDBJ whole genome shotgun (WGS) entry which is preliminary data.</text>
</comment>
<evidence type="ECO:0000259" key="8">
    <source>
        <dbReference type="PROSITE" id="PS50075"/>
    </source>
</evidence>
<keyword evidence="2 7" id="KW-0444">Lipid biosynthesis</keyword>
<dbReference type="HAMAP" id="MF_01217">
    <property type="entry name" value="Acyl_carrier"/>
    <property type="match status" value="1"/>
</dbReference>
<dbReference type="PANTHER" id="PTHR20863">
    <property type="entry name" value="ACYL CARRIER PROTEIN"/>
    <property type="match status" value="1"/>
</dbReference>
<keyword evidence="4 7" id="KW-0276">Fatty acid metabolism</keyword>
<evidence type="ECO:0000313" key="9">
    <source>
        <dbReference type="EMBL" id="MFI7587283.1"/>
    </source>
</evidence>
<evidence type="ECO:0000256" key="3">
    <source>
        <dbReference type="ARBA" id="ARBA00022553"/>
    </source>
</evidence>
<keyword evidence="1 7" id="KW-0596">Phosphopantetheine</keyword>
<evidence type="ECO:0000256" key="5">
    <source>
        <dbReference type="ARBA" id="ARBA00023098"/>
    </source>
</evidence>
<evidence type="ECO:0000256" key="2">
    <source>
        <dbReference type="ARBA" id="ARBA00022516"/>
    </source>
</evidence>
<dbReference type="PROSITE" id="PS50075">
    <property type="entry name" value="CARRIER"/>
    <property type="match status" value="1"/>
</dbReference>
<evidence type="ECO:0000256" key="6">
    <source>
        <dbReference type="ARBA" id="ARBA00023160"/>
    </source>
</evidence>
<feature type="modified residue" description="O-(pantetheine 4'-phosphoryl)serine" evidence="7">
    <location>
        <position position="40"/>
    </location>
</feature>
<comment type="pathway">
    <text evidence="7">Lipid metabolism; fatty acid biosynthesis.</text>
</comment>
<dbReference type="Pfam" id="PF00550">
    <property type="entry name" value="PP-binding"/>
    <property type="match status" value="1"/>
</dbReference>
<comment type="PTM">
    <text evidence="7">4'-phosphopantetheine is transferred from CoA to a specific serine of apo-ACP by AcpS. This modification is essential for activity because fatty acids are bound in thioester linkage to the sulfhydryl of the prosthetic group.</text>
</comment>
<evidence type="ECO:0000313" key="10">
    <source>
        <dbReference type="Proteomes" id="UP001612915"/>
    </source>
</evidence>
<dbReference type="RefSeq" id="WP_398278594.1">
    <property type="nucleotide sequence ID" value="NZ_JBITLV010000002.1"/>
</dbReference>
<dbReference type="InterPro" id="IPR003231">
    <property type="entry name" value="ACP"/>
</dbReference>
<gene>
    <name evidence="7" type="primary">acpP</name>
    <name evidence="9" type="ORF">ACIB24_09435</name>
</gene>
<evidence type="ECO:0000256" key="7">
    <source>
        <dbReference type="HAMAP-Rule" id="MF_01217"/>
    </source>
</evidence>
<dbReference type="EMBL" id="JBITLV010000002">
    <property type="protein sequence ID" value="MFI7587283.1"/>
    <property type="molecule type" value="Genomic_DNA"/>
</dbReference>
<comment type="function">
    <text evidence="7">Carrier of the growing fatty acid chain in fatty acid biosynthesis.</text>
</comment>
<keyword evidence="5 7" id="KW-0443">Lipid metabolism</keyword>
<organism evidence="9 10">
    <name type="scientific">Spongisporangium articulatum</name>
    <dbReference type="NCBI Taxonomy" id="3362603"/>
    <lineage>
        <taxon>Bacteria</taxon>
        <taxon>Bacillati</taxon>
        <taxon>Actinomycetota</taxon>
        <taxon>Actinomycetes</taxon>
        <taxon>Kineosporiales</taxon>
        <taxon>Kineosporiaceae</taxon>
        <taxon>Spongisporangium</taxon>
    </lineage>
</organism>
<keyword evidence="10" id="KW-1185">Reference proteome</keyword>
<keyword evidence="6 7" id="KW-0275">Fatty acid biosynthesis</keyword>
<dbReference type="NCBIfam" id="NF002147">
    <property type="entry name" value="PRK00982.1-1"/>
    <property type="match status" value="1"/>
</dbReference>
<accession>A0ABW8AMF8</accession>
<dbReference type="Gene3D" id="1.10.1200.10">
    <property type="entry name" value="ACP-like"/>
    <property type="match status" value="1"/>
</dbReference>
<keyword evidence="7" id="KW-0963">Cytoplasm</keyword>
<dbReference type="SUPFAM" id="SSF47336">
    <property type="entry name" value="ACP-like"/>
    <property type="match status" value="1"/>
</dbReference>
<comment type="similarity">
    <text evidence="7">Belongs to the acyl carrier protein (ACP) family.</text>
</comment>
<reference evidence="9 10" key="1">
    <citation type="submission" date="2024-10" db="EMBL/GenBank/DDBJ databases">
        <title>The Natural Products Discovery Center: Release of the First 8490 Sequenced Strains for Exploring Actinobacteria Biosynthetic Diversity.</title>
        <authorList>
            <person name="Kalkreuter E."/>
            <person name="Kautsar S.A."/>
            <person name="Yang D."/>
            <person name="Bader C.D."/>
            <person name="Teijaro C.N."/>
            <person name="Fluegel L."/>
            <person name="Davis C.M."/>
            <person name="Simpson J.R."/>
            <person name="Lauterbach L."/>
            <person name="Steele A.D."/>
            <person name="Gui C."/>
            <person name="Meng S."/>
            <person name="Li G."/>
            <person name="Viehrig K."/>
            <person name="Ye F."/>
            <person name="Su P."/>
            <person name="Kiefer A.F."/>
            <person name="Nichols A."/>
            <person name="Cepeda A.J."/>
            <person name="Yan W."/>
            <person name="Fan B."/>
            <person name="Jiang Y."/>
            <person name="Adhikari A."/>
            <person name="Zheng C.-J."/>
            <person name="Schuster L."/>
            <person name="Cowan T.M."/>
            <person name="Smanski M.J."/>
            <person name="Chevrette M.G."/>
            <person name="De Carvalho L.P.S."/>
            <person name="Shen B."/>
        </authorList>
    </citation>
    <scope>NUCLEOTIDE SEQUENCE [LARGE SCALE GENOMIC DNA]</scope>
    <source>
        <strain evidence="9 10">NPDC049639</strain>
    </source>
</reference>
<dbReference type="InterPro" id="IPR009081">
    <property type="entry name" value="PP-bd_ACP"/>
</dbReference>
<sequence>MSDQSQILADFAAIVNDETGIPVADITPEKTFVEDLDVDSLSMMTIVVEAQEKFGVEIPDEALTELKTVGDAITFIVAARSGATVQA</sequence>
<proteinExistence type="inferred from homology"/>
<keyword evidence="3 7" id="KW-0597">Phosphoprotein</keyword>
<evidence type="ECO:0000256" key="1">
    <source>
        <dbReference type="ARBA" id="ARBA00022450"/>
    </source>
</evidence>
<comment type="subcellular location">
    <subcellularLocation>
        <location evidence="7">Cytoplasm</location>
    </subcellularLocation>
</comment>
<protein>
    <recommendedName>
        <fullName evidence="7">Acyl carrier protein</fullName>
        <shortName evidence="7">ACP</shortName>
    </recommendedName>
</protein>
<dbReference type="InterPro" id="IPR036736">
    <property type="entry name" value="ACP-like_sf"/>
</dbReference>
<dbReference type="Proteomes" id="UP001612915">
    <property type="component" value="Unassembled WGS sequence"/>
</dbReference>
<name>A0ABW8AMF8_9ACTN</name>
<feature type="domain" description="Carrier" evidence="8">
    <location>
        <begin position="2"/>
        <end position="80"/>
    </location>
</feature>